<accession>A0A2Z7CK00</accession>
<gene>
    <name evidence="1" type="ORF">F511_10411</name>
</gene>
<proteinExistence type="predicted"/>
<dbReference type="AlphaFoldDB" id="A0A2Z7CK00"/>
<protein>
    <submittedName>
        <fullName evidence="1">Uncharacterized protein</fullName>
    </submittedName>
</protein>
<dbReference type="PANTHER" id="PTHR33095">
    <property type="entry name" value="OS07G0619500 PROTEIN"/>
    <property type="match status" value="1"/>
</dbReference>
<dbReference type="InterPro" id="IPR012442">
    <property type="entry name" value="DUF1645_plant"/>
</dbReference>
<dbReference type="PANTHER" id="PTHR33095:SF127">
    <property type="entry name" value="OS05G0578100 PROTEIN"/>
    <property type="match status" value="1"/>
</dbReference>
<evidence type="ECO:0000313" key="1">
    <source>
        <dbReference type="EMBL" id="KZV46277.1"/>
    </source>
</evidence>
<keyword evidence="2" id="KW-1185">Reference proteome</keyword>
<dbReference type="Pfam" id="PF07816">
    <property type="entry name" value="DUF1645"/>
    <property type="match status" value="1"/>
</dbReference>
<evidence type="ECO:0000313" key="2">
    <source>
        <dbReference type="Proteomes" id="UP000250235"/>
    </source>
</evidence>
<dbReference type="Proteomes" id="UP000250235">
    <property type="component" value="Unassembled WGS sequence"/>
</dbReference>
<dbReference type="EMBL" id="KQ995684">
    <property type="protein sequence ID" value="KZV46277.1"/>
    <property type="molecule type" value="Genomic_DNA"/>
</dbReference>
<reference evidence="1 2" key="1">
    <citation type="journal article" date="2015" name="Proc. Natl. Acad. Sci. U.S.A.">
        <title>The resurrection genome of Boea hygrometrica: A blueprint for survival of dehydration.</title>
        <authorList>
            <person name="Xiao L."/>
            <person name="Yang G."/>
            <person name="Zhang L."/>
            <person name="Yang X."/>
            <person name="Zhao S."/>
            <person name="Ji Z."/>
            <person name="Zhou Q."/>
            <person name="Hu M."/>
            <person name="Wang Y."/>
            <person name="Chen M."/>
            <person name="Xu Y."/>
            <person name="Jin H."/>
            <person name="Xiao X."/>
            <person name="Hu G."/>
            <person name="Bao F."/>
            <person name="Hu Y."/>
            <person name="Wan P."/>
            <person name="Li L."/>
            <person name="Deng X."/>
            <person name="Kuang T."/>
            <person name="Xiang C."/>
            <person name="Zhu J.K."/>
            <person name="Oliver M.J."/>
            <person name="He Y."/>
        </authorList>
    </citation>
    <scope>NUCLEOTIDE SEQUENCE [LARGE SCALE GENOMIC DNA]</scope>
    <source>
        <strain evidence="2">cv. XS01</strain>
    </source>
</reference>
<name>A0A2Z7CK00_9LAMI</name>
<organism evidence="1 2">
    <name type="scientific">Dorcoceras hygrometricum</name>
    <dbReference type="NCBI Taxonomy" id="472368"/>
    <lineage>
        <taxon>Eukaryota</taxon>
        <taxon>Viridiplantae</taxon>
        <taxon>Streptophyta</taxon>
        <taxon>Embryophyta</taxon>
        <taxon>Tracheophyta</taxon>
        <taxon>Spermatophyta</taxon>
        <taxon>Magnoliopsida</taxon>
        <taxon>eudicotyledons</taxon>
        <taxon>Gunneridae</taxon>
        <taxon>Pentapetalae</taxon>
        <taxon>asterids</taxon>
        <taxon>lamiids</taxon>
        <taxon>Lamiales</taxon>
        <taxon>Gesneriaceae</taxon>
        <taxon>Didymocarpoideae</taxon>
        <taxon>Trichosporeae</taxon>
        <taxon>Loxocarpinae</taxon>
        <taxon>Dorcoceras</taxon>
    </lineage>
</organism>
<sequence length="293" mass="32836">MQARDSAVLRSPSFDSGLTEIAARVVEECASEEKSDTFFYDEFYFGREVDSESVKRVGDREWDGDEDGGIEFEFEFGTRDSESSTISADEIFHEGKIRPVYPFISGDLLIRKVKMDAGVEESGKKKTRLPLMKLLIEEREAAAAAVSSSCSSSEVDELEGVPEELYCVWQPKDADELQEGVPEEMYCVWHPKTTPAAAGSPEETARRCKKSSSTGYIYKKLKLKELLRRSRSEGRKDSFVIIAPKNSKVEDAPELAAGKLRPPPPRRTYLPYRQDLVGFFSGGNVLTKNSKPF</sequence>